<dbReference type="NCBIfam" id="TIGR01695">
    <property type="entry name" value="murJ_mviN"/>
    <property type="match status" value="1"/>
</dbReference>
<dbReference type="GO" id="GO:0005886">
    <property type="term" value="C:plasma membrane"/>
    <property type="evidence" value="ECO:0007669"/>
    <property type="project" value="UniProtKB-SubCell"/>
</dbReference>
<dbReference type="GO" id="GO:0034204">
    <property type="term" value="P:lipid translocation"/>
    <property type="evidence" value="ECO:0007669"/>
    <property type="project" value="TreeGrafter"/>
</dbReference>
<evidence type="ECO:0000256" key="7">
    <source>
        <dbReference type="ARBA" id="ARBA00023136"/>
    </source>
</evidence>
<keyword evidence="6 10" id="KW-1133">Transmembrane helix</keyword>
<dbReference type="GO" id="GO:0008360">
    <property type="term" value="P:regulation of cell shape"/>
    <property type="evidence" value="ECO:0007669"/>
    <property type="project" value="UniProtKB-UniRule"/>
</dbReference>
<dbReference type="RefSeq" id="WP_126006474.1">
    <property type="nucleotide sequence ID" value="NZ_CP032509.1"/>
</dbReference>
<keyword evidence="10 11" id="KW-0961">Cell wall biogenesis/degradation</keyword>
<keyword evidence="5 10" id="KW-0573">Peptidoglycan synthesis</keyword>
<feature type="transmembrane region" description="Helical" evidence="10">
    <location>
        <begin position="385"/>
        <end position="405"/>
    </location>
</feature>
<keyword evidence="3 10" id="KW-0812">Transmembrane</keyword>
<dbReference type="GO" id="GO:0009252">
    <property type="term" value="P:peptidoglycan biosynthetic process"/>
    <property type="evidence" value="ECO:0007669"/>
    <property type="project" value="UniProtKB-UniRule"/>
</dbReference>
<accession>A0A3S9AYW8</accession>
<feature type="transmembrane region" description="Helical" evidence="10">
    <location>
        <begin position="316"/>
        <end position="340"/>
    </location>
</feature>
<organism evidence="12 13">
    <name type="scientific">Georhizobium profundi</name>
    <dbReference type="NCBI Taxonomy" id="2341112"/>
    <lineage>
        <taxon>Bacteria</taxon>
        <taxon>Pseudomonadati</taxon>
        <taxon>Pseudomonadota</taxon>
        <taxon>Alphaproteobacteria</taxon>
        <taxon>Hyphomicrobiales</taxon>
        <taxon>Rhizobiaceae</taxon>
        <taxon>Georhizobium</taxon>
    </lineage>
</organism>
<evidence type="ECO:0000256" key="11">
    <source>
        <dbReference type="PIRNR" id="PIRNR002869"/>
    </source>
</evidence>
<proteinExistence type="inferred from homology"/>
<evidence type="ECO:0000256" key="3">
    <source>
        <dbReference type="ARBA" id="ARBA00022692"/>
    </source>
</evidence>
<reference evidence="12 13" key="1">
    <citation type="submission" date="2018-09" db="EMBL/GenBank/DDBJ databases">
        <title>Marinorhizobium profundi gen. nov., sp. nov., isolated from a deep-sea sediment sample from the New Britain Trench and proposal of Marinorhizobiaceae fam. nov. in the order Rhizobiales of the class Alphaproteobacteria.</title>
        <authorList>
            <person name="Cao J."/>
        </authorList>
    </citation>
    <scope>NUCLEOTIDE SEQUENCE [LARGE SCALE GENOMIC DNA]</scope>
    <source>
        <strain evidence="12 13">WS11</strain>
    </source>
</reference>
<dbReference type="KEGG" id="abaw:D5400_00130"/>
<dbReference type="CDD" id="cd13123">
    <property type="entry name" value="MATE_MurJ_like"/>
    <property type="match status" value="1"/>
</dbReference>
<feature type="transmembrane region" description="Helical" evidence="10">
    <location>
        <begin position="87"/>
        <end position="114"/>
    </location>
</feature>
<comment type="pathway">
    <text evidence="10">Cell wall biogenesis; peptidoglycan biosynthesis.</text>
</comment>
<dbReference type="GO" id="GO:0071555">
    <property type="term" value="P:cell wall organization"/>
    <property type="evidence" value="ECO:0007669"/>
    <property type="project" value="UniProtKB-UniRule"/>
</dbReference>
<sequence>MGLIAKFATVGGTTMGSRVFGFVREALIASTLGAGPVADAFYAAFRFPNLFRRLFAEGAFNSAFVPLFAKELEGGGRAAARDFAEQVFSVLIFILIALSALAMIFMPFLVGTVIAPRFADTPDKFDLTVTMTRIMFPYLAAMSLVAMFSGILNAFRRYFLAAFVPILLNVVMIGAILIAMALGYDEEGLGLALSWGVVVAGFVQLAAIIWGVRREHFHIGLRVPRPTPAVKRLLWLALPAAITGGITQINLLIGQVIASGQDGAIAVINYADRILQLPLSTIGVAIGVVLLPELARSLKAGDLGDAAVLQNRSLEFGLALTVPATVGLLILPAPIVALLFERGAFSRETTEITAAVLAAFALGLPAFVLIKIFQPGFYAREDMRTPMWMAGVGVVVNVAASLILFPIYGVVGIGIATALFGWANAGLLAIVLWNRNLFRPSGVTLRRIALIIAGSALMGAVLWLALAYLEPYLMDAGLLVRAIAVFGTIGVAALVYFGFTLATGAIEGRHLMRLLKRNKAAA</sequence>
<dbReference type="HAMAP" id="MF_02078">
    <property type="entry name" value="MurJ_MviN"/>
    <property type="match status" value="1"/>
</dbReference>
<dbReference type="PANTHER" id="PTHR47019">
    <property type="entry name" value="LIPID II FLIPPASE MURJ"/>
    <property type="match status" value="1"/>
</dbReference>
<dbReference type="EMBL" id="CP032509">
    <property type="protein sequence ID" value="AZN69886.1"/>
    <property type="molecule type" value="Genomic_DNA"/>
</dbReference>
<protein>
    <recommendedName>
        <fullName evidence="10">Probable lipid II flippase MurJ</fullName>
    </recommendedName>
</protein>
<dbReference type="Proteomes" id="UP000268192">
    <property type="component" value="Chromosome"/>
</dbReference>
<evidence type="ECO:0000313" key="13">
    <source>
        <dbReference type="Proteomes" id="UP000268192"/>
    </source>
</evidence>
<dbReference type="GO" id="GO:0015648">
    <property type="term" value="F:lipid-linked peptidoglycan transporter activity"/>
    <property type="evidence" value="ECO:0007669"/>
    <property type="project" value="UniProtKB-UniRule"/>
</dbReference>
<feature type="transmembrane region" description="Helical" evidence="10">
    <location>
        <begin position="233"/>
        <end position="257"/>
    </location>
</feature>
<keyword evidence="13" id="KW-1185">Reference proteome</keyword>
<keyword evidence="10 11" id="KW-0813">Transport</keyword>
<comment type="subcellular location">
    <subcellularLocation>
        <location evidence="10">Cell inner membrane</location>
        <topology evidence="10">Multi-pass membrane protein</topology>
    </subcellularLocation>
    <subcellularLocation>
        <location evidence="1">Cell membrane</location>
        <topology evidence="1">Multi-pass membrane protein</topology>
    </subcellularLocation>
</comment>
<evidence type="ECO:0000256" key="5">
    <source>
        <dbReference type="ARBA" id="ARBA00022984"/>
    </source>
</evidence>
<dbReference type="Pfam" id="PF03023">
    <property type="entry name" value="MurJ"/>
    <property type="match status" value="1"/>
</dbReference>
<evidence type="ECO:0000313" key="12">
    <source>
        <dbReference type="EMBL" id="AZN69886.1"/>
    </source>
</evidence>
<feature type="transmembrane region" description="Helical" evidence="10">
    <location>
        <begin position="352"/>
        <end position="373"/>
    </location>
</feature>
<evidence type="ECO:0000256" key="4">
    <source>
        <dbReference type="ARBA" id="ARBA00022960"/>
    </source>
</evidence>
<gene>
    <name evidence="10 12" type="primary">murJ</name>
    <name evidence="12" type="ORF">D5400_00130</name>
</gene>
<feature type="transmembrane region" description="Helical" evidence="10">
    <location>
        <begin position="134"/>
        <end position="152"/>
    </location>
</feature>
<feature type="transmembrane region" description="Helical" evidence="10">
    <location>
        <begin position="190"/>
        <end position="212"/>
    </location>
</feature>
<dbReference type="UniPathway" id="UPA00219"/>
<feature type="transmembrane region" description="Helical" evidence="10">
    <location>
        <begin position="411"/>
        <end position="433"/>
    </location>
</feature>
<dbReference type="InterPro" id="IPR051050">
    <property type="entry name" value="Lipid_II_flippase_MurJ/MviN"/>
</dbReference>
<evidence type="ECO:0000256" key="8">
    <source>
        <dbReference type="ARBA" id="ARBA00060041"/>
    </source>
</evidence>
<feature type="transmembrane region" description="Helical" evidence="10">
    <location>
        <begin position="277"/>
        <end position="295"/>
    </location>
</feature>
<evidence type="ECO:0000256" key="2">
    <source>
        <dbReference type="ARBA" id="ARBA00022475"/>
    </source>
</evidence>
<name>A0A3S9AYW8_9HYPH</name>
<evidence type="ECO:0000256" key="9">
    <source>
        <dbReference type="ARBA" id="ARBA00061532"/>
    </source>
</evidence>
<feature type="transmembrane region" description="Helical" evidence="10">
    <location>
        <begin position="445"/>
        <end position="466"/>
    </location>
</feature>
<feature type="transmembrane region" description="Helical" evidence="10">
    <location>
        <begin position="478"/>
        <end position="506"/>
    </location>
</feature>
<evidence type="ECO:0000256" key="10">
    <source>
        <dbReference type="HAMAP-Rule" id="MF_02078"/>
    </source>
</evidence>
<keyword evidence="2 10" id="KW-1003">Cell membrane</keyword>
<dbReference type="InterPro" id="IPR004268">
    <property type="entry name" value="MurJ"/>
</dbReference>
<comment type="function">
    <text evidence="8 10 11">Involved in peptidoglycan biosynthesis. Transports lipid-linked peptidoglycan precursors from the inner to the outer leaflet of the cytoplasmic membrane.</text>
</comment>
<evidence type="ECO:0000256" key="1">
    <source>
        <dbReference type="ARBA" id="ARBA00004651"/>
    </source>
</evidence>
<dbReference type="PIRSF" id="PIRSF002869">
    <property type="entry name" value="MviN"/>
    <property type="match status" value="1"/>
</dbReference>
<dbReference type="OrthoDB" id="9816572at2"/>
<comment type="similarity">
    <text evidence="9 10 11">Belongs to the MurJ/MviN family.</text>
</comment>
<feature type="transmembrane region" description="Helical" evidence="10">
    <location>
        <begin position="159"/>
        <end position="184"/>
    </location>
</feature>
<dbReference type="PANTHER" id="PTHR47019:SF1">
    <property type="entry name" value="LIPID II FLIPPASE MURJ"/>
    <property type="match status" value="1"/>
</dbReference>
<keyword evidence="4 10" id="KW-0133">Cell shape</keyword>
<keyword evidence="10" id="KW-0997">Cell inner membrane</keyword>
<dbReference type="AlphaFoldDB" id="A0A3S9AYW8"/>
<evidence type="ECO:0000256" key="6">
    <source>
        <dbReference type="ARBA" id="ARBA00022989"/>
    </source>
</evidence>
<keyword evidence="7 10" id="KW-0472">Membrane</keyword>
<dbReference type="PRINTS" id="PR01806">
    <property type="entry name" value="VIRFACTRMVIN"/>
</dbReference>